<keyword evidence="3" id="KW-1003">Cell membrane</keyword>
<organism evidence="9 10">
    <name type="scientific">Paenibacillus hodogayensis</name>
    <dbReference type="NCBI Taxonomy" id="279208"/>
    <lineage>
        <taxon>Bacteria</taxon>
        <taxon>Bacillati</taxon>
        <taxon>Bacillota</taxon>
        <taxon>Bacilli</taxon>
        <taxon>Bacillales</taxon>
        <taxon>Paenibacillaceae</taxon>
        <taxon>Paenibacillus</taxon>
    </lineage>
</organism>
<feature type="transmembrane region" description="Helical" evidence="7">
    <location>
        <begin position="108"/>
        <end position="128"/>
    </location>
</feature>
<evidence type="ECO:0000256" key="1">
    <source>
        <dbReference type="ARBA" id="ARBA00004651"/>
    </source>
</evidence>
<dbReference type="InterPro" id="IPR035906">
    <property type="entry name" value="MetI-like_sf"/>
</dbReference>
<comment type="subcellular location">
    <subcellularLocation>
        <location evidence="1 7">Cell membrane</location>
        <topology evidence="1 7">Multi-pass membrane protein</topology>
    </subcellularLocation>
</comment>
<gene>
    <name evidence="9" type="ORF">ACFFNY_04590</name>
</gene>
<proteinExistence type="inferred from homology"/>
<sequence length="296" mass="33047">MKASRGEHLFYSVNYVILSVLALSCVLPIVHLFAVSLSNNDAVTSGHVAFWPVGFTMDSYHLLIDRTPVIRAFKNSLVITVVGTLLNMLFTIMAAYPLARSYFYLRRFFSLAIVFTMLFNAGLIPGFLLVKSLGLIDSYAALWLPGLVSAWNLLVLRSFFEQIPEELVDAARIDGCGEWRLLYRVFLPLSLPVLAALSLFYGVGHWNAFFGLLIFINDAAKQNLSLLVQNMVQNQEMLQEINGQLSMSESADMLSQITPQSIRAAGIMVMVIPMLIVYPFLQKYFVKGMLIGSIKG</sequence>
<evidence type="ECO:0000256" key="4">
    <source>
        <dbReference type="ARBA" id="ARBA00022692"/>
    </source>
</evidence>
<feature type="transmembrane region" description="Helical" evidence="7">
    <location>
        <begin position="77"/>
        <end position="96"/>
    </location>
</feature>
<evidence type="ECO:0000256" key="2">
    <source>
        <dbReference type="ARBA" id="ARBA00022448"/>
    </source>
</evidence>
<dbReference type="PROSITE" id="PS51257">
    <property type="entry name" value="PROKAR_LIPOPROTEIN"/>
    <property type="match status" value="1"/>
</dbReference>
<comment type="caution">
    <text evidence="9">The sequence shown here is derived from an EMBL/GenBank/DDBJ whole genome shotgun (WGS) entry which is preliminary data.</text>
</comment>
<dbReference type="PANTHER" id="PTHR43744:SF9">
    <property type="entry name" value="POLYGALACTURONAN_RHAMNOGALACTURONAN TRANSPORT SYSTEM PERMEASE PROTEIN YTCP"/>
    <property type="match status" value="1"/>
</dbReference>
<dbReference type="InterPro" id="IPR000515">
    <property type="entry name" value="MetI-like"/>
</dbReference>
<feature type="transmembrane region" description="Helical" evidence="7">
    <location>
        <begin position="181"/>
        <end position="203"/>
    </location>
</feature>
<dbReference type="Pfam" id="PF00528">
    <property type="entry name" value="BPD_transp_1"/>
    <property type="match status" value="1"/>
</dbReference>
<feature type="transmembrane region" description="Helical" evidence="7">
    <location>
        <begin position="140"/>
        <end position="160"/>
    </location>
</feature>
<name>A0ABV5VS54_9BACL</name>
<keyword evidence="2 7" id="KW-0813">Transport</keyword>
<dbReference type="RefSeq" id="WP_344905194.1">
    <property type="nucleotide sequence ID" value="NZ_BAAAYO010000002.1"/>
</dbReference>
<comment type="similarity">
    <text evidence="7">Belongs to the binding-protein-dependent transport system permease family.</text>
</comment>
<dbReference type="Proteomes" id="UP001589619">
    <property type="component" value="Unassembled WGS sequence"/>
</dbReference>
<protein>
    <submittedName>
        <fullName evidence="9">Carbohydrate ABC transporter permease</fullName>
    </submittedName>
</protein>
<evidence type="ECO:0000256" key="7">
    <source>
        <dbReference type="RuleBase" id="RU363032"/>
    </source>
</evidence>
<evidence type="ECO:0000256" key="6">
    <source>
        <dbReference type="ARBA" id="ARBA00023136"/>
    </source>
</evidence>
<evidence type="ECO:0000313" key="10">
    <source>
        <dbReference type="Proteomes" id="UP001589619"/>
    </source>
</evidence>
<evidence type="ECO:0000256" key="3">
    <source>
        <dbReference type="ARBA" id="ARBA00022475"/>
    </source>
</evidence>
<keyword evidence="10" id="KW-1185">Reference proteome</keyword>
<keyword evidence="5 7" id="KW-1133">Transmembrane helix</keyword>
<evidence type="ECO:0000256" key="5">
    <source>
        <dbReference type="ARBA" id="ARBA00022989"/>
    </source>
</evidence>
<dbReference type="SUPFAM" id="SSF161098">
    <property type="entry name" value="MetI-like"/>
    <property type="match status" value="1"/>
</dbReference>
<feature type="transmembrane region" description="Helical" evidence="7">
    <location>
        <begin position="262"/>
        <end position="281"/>
    </location>
</feature>
<feature type="transmembrane region" description="Helical" evidence="7">
    <location>
        <begin position="12"/>
        <end position="34"/>
    </location>
</feature>
<evidence type="ECO:0000313" key="9">
    <source>
        <dbReference type="EMBL" id="MFB9750846.1"/>
    </source>
</evidence>
<keyword evidence="4 7" id="KW-0812">Transmembrane</keyword>
<evidence type="ECO:0000259" key="8">
    <source>
        <dbReference type="PROSITE" id="PS50928"/>
    </source>
</evidence>
<dbReference type="PANTHER" id="PTHR43744">
    <property type="entry name" value="ABC TRANSPORTER PERMEASE PROTEIN MG189-RELATED-RELATED"/>
    <property type="match status" value="1"/>
</dbReference>
<dbReference type="Gene3D" id="1.10.3720.10">
    <property type="entry name" value="MetI-like"/>
    <property type="match status" value="1"/>
</dbReference>
<dbReference type="PROSITE" id="PS50928">
    <property type="entry name" value="ABC_TM1"/>
    <property type="match status" value="1"/>
</dbReference>
<reference evidence="9 10" key="1">
    <citation type="submission" date="2024-09" db="EMBL/GenBank/DDBJ databases">
        <authorList>
            <person name="Sun Q."/>
            <person name="Mori K."/>
        </authorList>
    </citation>
    <scope>NUCLEOTIDE SEQUENCE [LARGE SCALE GENOMIC DNA]</scope>
    <source>
        <strain evidence="9 10">JCM 12520</strain>
    </source>
</reference>
<dbReference type="CDD" id="cd06261">
    <property type="entry name" value="TM_PBP2"/>
    <property type="match status" value="1"/>
</dbReference>
<accession>A0ABV5VS54</accession>
<keyword evidence="6 7" id="KW-0472">Membrane</keyword>
<dbReference type="EMBL" id="JBHMAG010000004">
    <property type="protein sequence ID" value="MFB9750846.1"/>
    <property type="molecule type" value="Genomic_DNA"/>
</dbReference>
<feature type="domain" description="ABC transmembrane type-1" evidence="8">
    <location>
        <begin position="73"/>
        <end position="281"/>
    </location>
</feature>